<dbReference type="RefSeq" id="WP_134084781.1">
    <property type="nucleotide sequence ID" value="NZ_PECL01000008.1"/>
</dbReference>
<gene>
    <name evidence="1" type="ORF">CCUG60884_02292</name>
</gene>
<proteinExistence type="predicted"/>
<name>A0A4R8SSS9_9MYCO</name>
<dbReference type="Proteomes" id="UP000294604">
    <property type="component" value="Unassembled WGS sequence"/>
</dbReference>
<dbReference type="AlphaFoldDB" id="A0A4R8SSS9"/>
<evidence type="ECO:0000313" key="1">
    <source>
        <dbReference type="EMBL" id="TEA03442.1"/>
    </source>
</evidence>
<protein>
    <submittedName>
        <fullName evidence="1">Uncharacterized protein</fullName>
    </submittedName>
</protein>
<comment type="caution">
    <text evidence="1">The sequence shown here is derived from an EMBL/GenBank/DDBJ whole genome shotgun (WGS) entry which is preliminary data.</text>
</comment>
<evidence type="ECO:0000313" key="2">
    <source>
        <dbReference type="Proteomes" id="UP000294604"/>
    </source>
</evidence>
<accession>A0A4R8SSS9</accession>
<sequence length="487" mass="53257">MTAAWDQLVSLSVTGLAGKPIPLDGYHPLISHHLGQQHTDSIDGTYEIAALMTVAGRAGVQPAPAVDPLPPAPTDELPEVSPALTELLCSAMESNQRVTSWALREIATRERRVPIQLIPRLLQLAGTHKQDHAEITAILGRRGQWVAGVAGVGYVDDSDDSLWTHGSLSQREGWLSALRRRDPESARRALEAVWAKEKAADRESLLAALEPGLSLADEAFLEQALDDRAKGVRSVAAQFLAKLPGSALQQRMTERTRSIISARKRLGRLTIHIALPDELDEQAARDGIDTGQAPSGTGRSVWLLRQILSKTPLLPALTESLRASPRDIVRALPEEFAADIIEPLAHQTARANDATWALALVRHDACPDVVVSALPDPQRSEFVERRLAQANVQHGEILTSIAAPWPPRICAAAVKRLSNEVNTPTATGWRWSEYTRELEINLPVGQHDPWIKQLVDLQAEAAETWSVIFTRLIDALTLRSAITKELP</sequence>
<reference evidence="1 2" key="1">
    <citation type="journal article" date="2019" name="Sci. Rep.">
        <title>Extended insight into the Mycobacterium chelonae-abscessus complex through whole genome sequencing of Mycobacterium salmoniphilum outbreak and Mycobacterium salmoniphilum-like strains.</title>
        <authorList>
            <person name="Behra P.R.K."/>
            <person name="Das S."/>
            <person name="Pettersson B.M.F."/>
            <person name="Shirreff L."/>
            <person name="DuCote T."/>
            <person name="Jacobsson K.G."/>
            <person name="Ennis D.G."/>
            <person name="Kirsebom L.A."/>
        </authorList>
    </citation>
    <scope>NUCLEOTIDE SEQUENCE [LARGE SCALE GENOMIC DNA]</scope>
    <source>
        <strain evidence="1 2">CCUG 60884</strain>
    </source>
</reference>
<organism evidence="1 2">
    <name type="scientific">Mycobacteroides salmoniphilum</name>
    <dbReference type="NCBI Taxonomy" id="404941"/>
    <lineage>
        <taxon>Bacteria</taxon>
        <taxon>Bacillati</taxon>
        <taxon>Actinomycetota</taxon>
        <taxon>Actinomycetes</taxon>
        <taxon>Mycobacteriales</taxon>
        <taxon>Mycobacteriaceae</taxon>
        <taxon>Mycobacteroides</taxon>
    </lineage>
</organism>
<dbReference type="InterPro" id="IPR043746">
    <property type="entry name" value="DUF5691"/>
</dbReference>
<dbReference type="Pfam" id="PF18944">
    <property type="entry name" value="DUF5691"/>
    <property type="match status" value="1"/>
</dbReference>
<dbReference type="EMBL" id="PECL01000008">
    <property type="protein sequence ID" value="TEA03442.1"/>
    <property type="molecule type" value="Genomic_DNA"/>
</dbReference>